<evidence type="ECO:0000313" key="2">
    <source>
        <dbReference type="EMBL" id="KKZ70094.1"/>
    </source>
</evidence>
<accession>A0A2P2GEZ8</accession>
<evidence type="ECO:0000313" key="3">
    <source>
        <dbReference type="Proteomes" id="UP000265325"/>
    </source>
</evidence>
<keyword evidence="1" id="KW-0472">Membrane</keyword>
<keyword evidence="3" id="KW-1185">Reference proteome</keyword>
<protein>
    <submittedName>
        <fullName evidence="2">Uncharacterized protein</fullName>
    </submittedName>
</protein>
<evidence type="ECO:0000256" key="1">
    <source>
        <dbReference type="SAM" id="Phobius"/>
    </source>
</evidence>
<comment type="caution">
    <text evidence="2">The sequence shown here is derived from an EMBL/GenBank/DDBJ whole genome shotgun (WGS) entry which is preliminary data.</text>
</comment>
<keyword evidence="1" id="KW-1133">Transmembrane helix</keyword>
<sequence length="229" mass="23562">MAEDVAGAVKGPSVGGQVATALVLGAVLAGGFWFMAKSDMDGAAAREPAVCTASTGSLPSQYVSGTELCRALNRPDLPALLGTPEEKARNAWGSDGWLTVGSAKLPSPEGNVGLPTYSVKLSASYDGLPVARMGPLLGRTAEPTRVLGRTAVLYSDRTIALKIPLVGGSKAETGTGGIARHLLVAKDAKDGGGAYELVVWRQDEAVPDDTALLRVAERVLPTIPGWAAR</sequence>
<dbReference type="InterPro" id="IPR046187">
    <property type="entry name" value="DUF6215"/>
</dbReference>
<dbReference type="AlphaFoldDB" id="A0A2P2GEZ8"/>
<dbReference type="RefSeq" id="WP_046911340.1">
    <property type="nucleotide sequence ID" value="NZ_BAAAXG010000028.1"/>
</dbReference>
<feature type="transmembrane region" description="Helical" evidence="1">
    <location>
        <begin position="18"/>
        <end position="36"/>
    </location>
</feature>
<gene>
    <name evidence="2" type="ORF">VO63_30655</name>
</gene>
<dbReference type="Proteomes" id="UP000265325">
    <property type="component" value="Unassembled WGS sequence"/>
</dbReference>
<keyword evidence="1" id="KW-0812">Transmembrane</keyword>
<organism evidence="2 3">
    <name type="scientific">Streptomyces showdoensis</name>
    <dbReference type="NCBI Taxonomy" id="68268"/>
    <lineage>
        <taxon>Bacteria</taxon>
        <taxon>Bacillati</taxon>
        <taxon>Actinomycetota</taxon>
        <taxon>Actinomycetes</taxon>
        <taxon>Kitasatosporales</taxon>
        <taxon>Streptomycetaceae</taxon>
        <taxon>Streptomyces</taxon>
    </lineage>
</organism>
<proteinExistence type="predicted"/>
<reference evidence="2 3" key="1">
    <citation type="submission" date="2015-05" db="EMBL/GenBank/DDBJ databases">
        <title>Draft Genome assembly of Streptomyces showdoensis.</title>
        <authorList>
            <person name="Thapa K.K."/>
            <person name="Metsa-Ketela M."/>
        </authorList>
    </citation>
    <scope>NUCLEOTIDE SEQUENCE [LARGE SCALE GENOMIC DNA]</scope>
    <source>
        <strain evidence="2 3">ATCC 15227</strain>
    </source>
</reference>
<dbReference type="Pfam" id="PF19721">
    <property type="entry name" value="DUF6215"/>
    <property type="match status" value="1"/>
</dbReference>
<dbReference type="EMBL" id="LAQS01000068">
    <property type="protein sequence ID" value="KKZ70094.1"/>
    <property type="molecule type" value="Genomic_DNA"/>
</dbReference>
<name>A0A2P2GEZ8_STREW</name>
<dbReference type="OrthoDB" id="3872863at2"/>